<protein>
    <recommendedName>
        <fullName evidence="3">Zinc knuckle CX2CX4HX4C domain-containing protein</fullName>
    </recommendedName>
</protein>
<proteinExistence type="predicted"/>
<dbReference type="Proteomes" id="UP000233551">
    <property type="component" value="Unassembled WGS sequence"/>
</dbReference>
<dbReference type="EMBL" id="PGOL01001793">
    <property type="protein sequence ID" value="PKI54300.1"/>
    <property type="molecule type" value="Genomic_DNA"/>
</dbReference>
<dbReference type="PANTHER" id="PTHR31286">
    <property type="entry name" value="GLYCINE-RICH CELL WALL STRUCTURAL PROTEIN 1.8-LIKE"/>
    <property type="match status" value="1"/>
</dbReference>
<reference evidence="1 2" key="1">
    <citation type="submission" date="2017-11" db="EMBL/GenBank/DDBJ databases">
        <title>De-novo sequencing of pomegranate (Punica granatum L.) genome.</title>
        <authorList>
            <person name="Akparov Z."/>
            <person name="Amiraslanov A."/>
            <person name="Hajiyeva S."/>
            <person name="Abbasov M."/>
            <person name="Kaur K."/>
            <person name="Hamwieh A."/>
            <person name="Solovyev V."/>
            <person name="Salamov A."/>
            <person name="Braich B."/>
            <person name="Kosarev P."/>
            <person name="Mahmoud A."/>
            <person name="Hajiyev E."/>
            <person name="Babayeva S."/>
            <person name="Izzatullayeva V."/>
            <person name="Mammadov A."/>
            <person name="Mammadov A."/>
            <person name="Sharifova S."/>
            <person name="Ojaghi J."/>
            <person name="Eynullazada K."/>
            <person name="Bayramov B."/>
            <person name="Abdulazimova A."/>
            <person name="Shahmuradov I."/>
        </authorList>
    </citation>
    <scope>NUCLEOTIDE SEQUENCE [LARGE SCALE GENOMIC DNA]</scope>
    <source>
        <strain evidence="2">cv. AG2017</strain>
        <tissue evidence="1">Leaf</tissue>
    </source>
</reference>
<organism evidence="1 2">
    <name type="scientific">Punica granatum</name>
    <name type="common">Pomegranate</name>
    <dbReference type="NCBI Taxonomy" id="22663"/>
    <lineage>
        <taxon>Eukaryota</taxon>
        <taxon>Viridiplantae</taxon>
        <taxon>Streptophyta</taxon>
        <taxon>Embryophyta</taxon>
        <taxon>Tracheophyta</taxon>
        <taxon>Spermatophyta</taxon>
        <taxon>Magnoliopsida</taxon>
        <taxon>eudicotyledons</taxon>
        <taxon>Gunneridae</taxon>
        <taxon>Pentapetalae</taxon>
        <taxon>rosids</taxon>
        <taxon>malvids</taxon>
        <taxon>Myrtales</taxon>
        <taxon>Lythraceae</taxon>
        <taxon>Punica</taxon>
    </lineage>
</organism>
<keyword evidence="2" id="KW-1185">Reference proteome</keyword>
<evidence type="ECO:0000313" key="2">
    <source>
        <dbReference type="Proteomes" id="UP000233551"/>
    </source>
</evidence>
<evidence type="ECO:0000313" key="1">
    <source>
        <dbReference type="EMBL" id="PKI54300.1"/>
    </source>
</evidence>
<sequence length="111" mass="13056">MDCARVCVEVDVSKEVPDTLRLRKGTYHYMEIDAETPWLPPRCKKCHVFGHECREAFEEKERKNVHEISVEEKSKNNPVMEAAFSSEAQQNIINEVESLQRRRVLLIEKLR</sequence>
<dbReference type="InterPro" id="IPR040256">
    <property type="entry name" value="At4g02000-like"/>
</dbReference>
<dbReference type="AlphaFoldDB" id="A0A2I0JEE5"/>
<dbReference type="PANTHER" id="PTHR31286:SF180">
    <property type="entry name" value="OS10G0362600 PROTEIN"/>
    <property type="match status" value="1"/>
</dbReference>
<accession>A0A2I0JEE5</accession>
<gene>
    <name evidence="1" type="ORF">CRG98_025315</name>
</gene>
<comment type="caution">
    <text evidence="1">The sequence shown here is derived from an EMBL/GenBank/DDBJ whole genome shotgun (WGS) entry which is preliminary data.</text>
</comment>
<name>A0A2I0JEE5_PUNGR</name>
<evidence type="ECO:0008006" key="3">
    <source>
        <dbReference type="Google" id="ProtNLM"/>
    </source>
</evidence>